<keyword evidence="2" id="KW-0479">Metal-binding</keyword>
<dbReference type="EMBL" id="APOL01000018">
    <property type="protein sequence ID" value="ENU34155.1"/>
    <property type="molecule type" value="Genomic_DNA"/>
</dbReference>
<proteinExistence type="predicted"/>
<dbReference type="Pfam" id="PF13359">
    <property type="entry name" value="DDE_Tnp_4"/>
    <property type="match status" value="1"/>
</dbReference>
<evidence type="ECO:0000259" key="3">
    <source>
        <dbReference type="Pfam" id="PF13359"/>
    </source>
</evidence>
<dbReference type="EMBL" id="APOL01000012">
    <property type="protein sequence ID" value="ENU34400.1"/>
    <property type="molecule type" value="Genomic_DNA"/>
</dbReference>
<feature type="domain" description="DDE Tnp4" evidence="3">
    <location>
        <begin position="2"/>
        <end position="82"/>
    </location>
</feature>
<comment type="caution">
    <text evidence="8">The sequence shown here is derived from an EMBL/GenBank/DDBJ whole genome shotgun (WGS) entry which is preliminary data.</text>
</comment>
<evidence type="ECO:0000313" key="5">
    <source>
        <dbReference type="EMBL" id="ENU33176.1"/>
    </source>
</evidence>
<dbReference type="InterPro" id="IPR027806">
    <property type="entry name" value="HARBI1_dom"/>
</dbReference>
<dbReference type="EMBL" id="APOL01000030">
    <property type="protein sequence ID" value="ENU33176.1"/>
    <property type="molecule type" value="Genomic_DNA"/>
</dbReference>
<dbReference type="Proteomes" id="UP000018426">
    <property type="component" value="Unassembled WGS sequence"/>
</dbReference>
<name>N8Q790_9GAMM</name>
<evidence type="ECO:0000313" key="10">
    <source>
        <dbReference type="EMBL" id="ENU34786.1"/>
    </source>
</evidence>
<evidence type="ECO:0000313" key="8">
    <source>
        <dbReference type="EMBL" id="ENU34400.1"/>
    </source>
</evidence>
<accession>N8Q790</accession>
<evidence type="ECO:0000313" key="4">
    <source>
        <dbReference type="EMBL" id="ENU32277.1"/>
    </source>
</evidence>
<dbReference type="EMBL" id="APOL01000011">
    <property type="protein sequence ID" value="ENU34610.1"/>
    <property type="molecule type" value="Genomic_DNA"/>
</dbReference>
<dbReference type="EMBL" id="APOL01000025">
    <property type="protein sequence ID" value="ENU33400.1"/>
    <property type="molecule type" value="Genomic_DNA"/>
</dbReference>
<dbReference type="GO" id="GO:0046872">
    <property type="term" value="F:metal ion binding"/>
    <property type="evidence" value="ECO:0007669"/>
    <property type="project" value="UniProtKB-KW"/>
</dbReference>
<dbReference type="AlphaFoldDB" id="N8Q790"/>
<dbReference type="EMBL" id="APOL01000044">
    <property type="protein sequence ID" value="ENU32277.1"/>
    <property type="molecule type" value="Genomic_DNA"/>
</dbReference>
<dbReference type="HOGENOM" id="CLU_073820_1_1_6"/>
<organism evidence="8 11">
    <name type="scientific">Acinetobacter parvus NIPH 1103</name>
    <dbReference type="NCBI Taxonomy" id="1217671"/>
    <lineage>
        <taxon>Bacteria</taxon>
        <taxon>Pseudomonadati</taxon>
        <taxon>Pseudomonadota</taxon>
        <taxon>Gammaproteobacteria</taxon>
        <taxon>Moraxellales</taxon>
        <taxon>Moraxellaceae</taxon>
        <taxon>Acinetobacter</taxon>
    </lineage>
</organism>
<evidence type="ECO:0000256" key="1">
    <source>
        <dbReference type="ARBA" id="ARBA00001968"/>
    </source>
</evidence>
<evidence type="ECO:0000256" key="2">
    <source>
        <dbReference type="ARBA" id="ARBA00022723"/>
    </source>
</evidence>
<protein>
    <recommendedName>
        <fullName evidence="3">DDE Tnp4 domain-containing protein</fullName>
    </recommendedName>
</protein>
<reference evidence="8 11" key="1">
    <citation type="submission" date="2013-02" db="EMBL/GenBank/DDBJ databases">
        <title>The Genome Sequence of Acinetobacter parvus NIPH 1103.</title>
        <authorList>
            <consortium name="The Broad Institute Genome Sequencing Platform"/>
            <consortium name="The Broad Institute Genome Sequencing Center for Infectious Disease"/>
            <person name="Cerqueira G."/>
            <person name="Feldgarden M."/>
            <person name="Courvalin P."/>
            <person name="Perichon B."/>
            <person name="Grillot-Courvalin C."/>
            <person name="Clermont D."/>
            <person name="Rocha E."/>
            <person name="Yoon E.-J."/>
            <person name="Nemec A."/>
            <person name="Walker B."/>
            <person name="Young S.K."/>
            <person name="Zeng Q."/>
            <person name="Gargeya S."/>
            <person name="Fitzgerald M."/>
            <person name="Haas B."/>
            <person name="Abouelleil A."/>
            <person name="Alvarado L."/>
            <person name="Arachchi H.M."/>
            <person name="Berlin A.M."/>
            <person name="Chapman S.B."/>
            <person name="Dewar J."/>
            <person name="Goldberg J."/>
            <person name="Griggs A."/>
            <person name="Gujja S."/>
            <person name="Hansen M."/>
            <person name="Howarth C."/>
            <person name="Imamovic A."/>
            <person name="Larimer J."/>
            <person name="McCowan C."/>
            <person name="Murphy C."/>
            <person name="Neiman D."/>
            <person name="Pearson M."/>
            <person name="Priest M."/>
            <person name="Roberts A."/>
            <person name="Saif S."/>
            <person name="Shea T."/>
            <person name="Sisk P."/>
            <person name="Sykes S."/>
            <person name="Wortman J."/>
            <person name="Nusbaum C."/>
            <person name="Birren B."/>
        </authorList>
    </citation>
    <scope>NUCLEOTIDE SEQUENCE [LARGE SCALE GENOMIC DNA]</scope>
    <source>
        <strain evidence="8 11">NIPH 1103</strain>
    </source>
</reference>
<evidence type="ECO:0000313" key="6">
    <source>
        <dbReference type="EMBL" id="ENU33400.1"/>
    </source>
</evidence>
<comment type="cofactor">
    <cofactor evidence="1">
        <name>a divalent metal cation</name>
        <dbReference type="ChEBI" id="CHEBI:60240"/>
    </cofactor>
</comment>
<evidence type="ECO:0000313" key="11">
    <source>
        <dbReference type="Proteomes" id="UP000018426"/>
    </source>
</evidence>
<evidence type="ECO:0000313" key="7">
    <source>
        <dbReference type="EMBL" id="ENU34155.1"/>
    </source>
</evidence>
<evidence type="ECO:0000313" key="9">
    <source>
        <dbReference type="EMBL" id="ENU34610.1"/>
    </source>
</evidence>
<gene>
    <name evidence="10" type="ORF">F989_00141</name>
    <name evidence="9" type="ORF">F989_00379</name>
    <name evidence="8" type="ORF">F989_00500</name>
    <name evidence="7" type="ORF">F989_00628</name>
    <name evidence="6" type="ORF">F989_01602</name>
    <name evidence="5" type="ORF">F989_01844</name>
    <name evidence="4" type="ORF">F989_02783</name>
</gene>
<dbReference type="EMBL" id="APOL01000007">
    <property type="protein sequence ID" value="ENU34786.1"/>
    <property type="molecule type" value="Genomic_DNA"/>
</dbReference>
<sequence length="87" mass="10426">MTDLGYYGLEQDGFKLLMPIKKKKNSPLFDAEKNYNKMIGKIRVVIEHINSQLKRFRILSERYRNRRKRFGLRINLIAALVNRMNLQ</sequence>